<gene>
    <name evidence="1" type="ORF">HQN59_17605</name>
</gene>
<organism evidence="1 2">
    <name type="scientific">Piscinibacter koreensis</name>
    <dbReference type="NCBI Taxonomy" id="2742824"/>
    <lineage>
        <taxon>Bacteria</taxon>
        <taxon>Pseudomonadati</taxon>
        <taxon>Pseudomonadota</taxon>
        <taxon>Betaproteobacteria</taxon>
        <taxon>Burkholderiales</taxon>
        <taxon>Sphaerotilaceae</taxon>
        <taxon>Piscinibacter</taxon>
    </lineage>
</organism>
<dbReference type="Proteomes" id="UP000529637">
    <property type="component" value="Unassembled WGS sequence"/>
</dbReference>
<dbReference type="AlphaFoldDB" id="A0A7Y6NQP9"/>
<sequence length="94" mass="10154">MDQDLQQTGSALSMTVERYAFTDCEATTAAGVPLRIPAGVHHVERRSLVLRVRLGGRELDLTLAEWERLLHAGCVGPIPVVVADPQGAGDTHPR</sequence>
<protein>
    <submittedName>
        <fullName evidence="1">Uncharacterized protein</fullName>
    </submittedName>
</protein>
<keyword evidence="2" id="KW-1185">Reference proteome</keyword>
<reference evidence="1 2" key="1">
    <citation type="submission" date="2020-06" db="EMBL/GenBank/DDBJ databases">
        <title>Schlegella sp. ID0723 isolated from air conditioner.</title>
        <authorList>
            <person name="Kim D.Y."/>
            <person name="Kim D.-U."/>
        </authorList>
    </citation>
    <scope>NUCLEOTIDE SEQUENCE [LARGE SCALE GENOMIC DNA]</scope>
    <source>
        <strain evidence="1 2">ID0723</strain>
    </source>
</reference>
<dbReference type="RefSeq" id="WP_176070417.1">
    <property type="nucleotide sequence ID" value="NZ_JABWMJ010000008.1"/>
</dbReference>
<comment type="caution">
    <text evidence="1">The sequence shown here is derived from an EMBL/GenBank/DDBJ whole genome shotgun (WGS) entry which is preliminary data.</text>
</comment>
<evidence type="ECO:0000313" key="2">
    <source>
        <dbReference type="Proteomes" id="UP000529637"/>
    </source>
</evidence>
<name>A0A7Y6NQP9_9BURK</name>
<dbReference type="EMBL" id="JABWMJ010000008">
    <property type="protein sequence ID" value="NUZ07585.1"/>
    <property type="molecule type" value="Genomic_DNA"/>
</dbReference>
<accession>A0A7Y6NQP9</accession>
<evidence type="ECO:0000313" key="1">
    <source>
        <dbReference type="EMBL" id="NUZ07585.1"/>
    </source>
</evidence>
<proteinExistence type="predicted"/>